<evidence type="ECO:0000256" key="1">
    <source>
        <dbReference type="SAM" id="MobiDB-lite"/>
    </source>
</evidence>
<comment type="caution">
    <text evidence="2">The sequence shown here is derived from an EMBL/GenBank/DDBJ whole genome shotgun (WGS) entry which is preliminary data.</text>
</comment>
<keyword evidence="3" id="KW-1185">Reference proteome</keyword>
<accession>A0ABD0M846</accession>
<evidence type="ECO:0000313" key="2">
    <source>
        <dbReference type="EMBL" id="KAK7507546.1"/>
    </source>
</evidence>
<proteinExistence type="predicted"/>
<sequence length="86" mass="9810">MNWACFWTRPDAIPRLSEPPSSARIHLIDPSPTPGDLPPDQAGIEDRNGNSSCRDQRIYGGAWLRLAVLRIYLCFSWRNSDQGNRR</sequence>
<organism evidence="2 3">
    <name type="scientific">Batillaria attramentaria</name>
    <dbReference type="NCBI Taxonomy" id="370345"/>
    <lineage>
        <taxon>Eukaryota</taxon>
        <taxon>Metazoa</taxon>
        <taxon>Spiralia</taxon>
        <taxon>Lophotrochozoa</taxon>
        <taxon>Mollusca</taxon>
        <taxon>Gastropoda</taxon>
        <taxon>Caenogastropoda</taxon>
        <taxon>Sorbeoconcha</taxon>
        <taxon>Cerithioidea</taxon>
        <taxon>Batillariidae</taxon>
        <taxon>Batillaria</taxon>
    </lineage>
</organism>
<protein>
    <submittedName>
        <fullName evidence="2">Uncharacterized protein</fullName>
    </submittedName>
</protein>
<name>A0ABD0M846_9CAEN</name>
<dbReference type="AlphaFoldDB" id="A0ABD0M846"/>
<gene>
    <name evidence="2" type="ORF">BaRGS_00001481</name>
</gene>
<reference evidence="2 3" key="1">
    <citation type="journal article" date="2023" name="Sci. Data">
        <title>Genome assembly of the Korean intertidal mud-creeper Batillaria attramentaria.</title>
        <authorList>
            <person name="Patra A.K."/>
            <person name="Ho P.T."/>
            <person name="Jun S."/>
            <person name="Lee S.J."/>
            <person name="Kim Y."/>
            <person name="Won Y.J."/>
        </authorList>
    </citation>
    <scope>NUCLEOTIDE SEQUENCE [LARGE SCALE GENOMIC DNA]</scope>
    <source>
        <strain evidence="2">Wonlab-2016</strain>
    </source>
</reference>
<feature type="region of interest" description="Disordered" evidence="1">
    <location>
        <begin position="17"/>
        <end position="51"/>
    </location>
</feature>
<evidence type="ECO:0000313" key="3">
    <source>
        <dbReference type="Proteomes" id="UP001519460"/>
    </source>
</evidence>
<dbReference type="Proteomes" id="UP001519460">
    <property type="component" value="Unassembled WGS sequence"/>
</dbReference>
<dbReference type="EMBL" id="JACVVK020000004">
    <property type="protein sequence ID" value="KAK7507546.1"/>
    <property type="molecule type" value="Genomic_DNA"/>
</dbReference>